<name>A0A8B8E5T0_CRAVI</name>
<evidence type="ECO:0000256" key="11">
    <source>
        <dbReference type="PROSITE-ProRule" id="PRU10141"/>
    </source>
</evidence>
<evidence type="ECO:0000256" key="8">
    <source>
        <dbReference type="ARBA" id="ARBA00049014"/>
    </source>
</evidence>
<evidence type="ECO:0000313" key="16">
    <source>
        <dbReference type="RefSeq" id="XP_022335059.1"/>
    </source>
</evidence>
<comment type="catalytic activity">
    <reaction evidence="8">
        <text>L-seryl-[protein] + ATP = O-phospho-L-seryl-[protein] + ADP + H(+)</text>
        <dbReference type="Rhea" id="RHEA:17989"/>
        <dbReference type="Rhea" id="RHEA-COMP:9863"/>
        <dbReference type="Rhea" id="RHEA-COMP:11604"/>
        <dbReference type="ChEBI" id="CHEBI:15378"/>
        <dbReference type="ChEBI" id="CHEBI:29999"/>
        <dbReference type="ChEBI" id="CHEBI:30616"/>
        <dbReference type="ChEBI" id="CHEBI:83421"/>
        <dbReference type="ChEBI" id="CHEBI:456216"/>
        <dbReference type="EC" id="2.7.12.2"/>
    </reaction>
</comment>
<dbReference type="SUPFAM" id="SSF56112">
    <property type="entry name" value="Protein kinase-like (PK-like)"/>
    <property type="match status" value="1"/>
</dbReference>
<dbReference type="GO" id="GO:0004708">
    <property type="term" value="F:MAP kinase kinase activity"/>
    <property type="evidence" value="ECO:0007669"/>
    <property type="project" value="UniProtKB-EC"/>
</dbReference>
<evidence type="ECO:0000256" key="10">
    <source>
        <dbReference type="ARBA" id="ARBA00051693"/>
    </source>
</evidence>
<keyword evidence="4" id="KW-0418">Kinase</keyword>
<evidence type="ECO:0000256" key="9">
    <source>
        <dbReference type="ARBA" id="ARBA00049299"/>
    </source>
</evidence>
<dbReference type="Gene3D" id="3.10.20.90">
    <property type="entry name" value="Phosphatidylinositol 3-kinase Catalytic Subunit, Chain A, domain 1"/>
    <property type="match status" value="1"/>
</dbReference>
<keyword evidence="1 12" id="KW-0723">Serine/threonine-protein kinase</keyword>
<proteinExistence type="inferred from homology"/>
<evidence type="ECO:0000259" key="14">
    <source>
        <dbReference type="PROSITE" id="PS50011"/>
    </source>
</evidence>
<feature type="binding site" evidence="11">
    <location>
        <position position="211"/>
    </location>
    <ligand>
        <name>ATP</name>
        <dbReference type="ChEBI" id="CHEBI:30616"/>
    </ligand>
</feature>
<dbReference type="InterPro" id="IPR017441">
    <property type="entry name" value="Protein_kinase_ATP_BS"/>
</dbReference>
<dbReference type="SMART" id="SM00220">
    <property type="entry name" value="S_TKc"/>
    <property type="match status" value="1"/>
</dbReference>
<dbReference type="PROSITE" id="PS00107">
    <property type="entry name" value="PROTEIN_KINASE_ATP"/>
    <property type="match status" value="1"/>
</dbReference>
<dbReference type="GO" id="GO:0005524">
    <property type="term" value="F:ATP binding"/>
    <property type="evidence" value="ECO:0007669"/>
    <property type="project" value="UniProtKB-UniRule"/>
</dbReference>
<dbReference type="Gene3D" id="3.30.200.20">
    <property type="entry name" value="Phosphorylase Kinase, domain 1"/>
    <property type="match status" value="1"/>
</dbReference>
<feature type="compositionally biased region" description="Pro residues" evidence="13">
    <location>
        <begin position="143"/>
        <end position="153"/>
    </location>
</feature>
<dbReference type="InterPro" id="IPR000719">
    <property type="entry name" value="Prot_kinase_dom"/>
</dbReference>
<dbReference type="InterPro" id="IPR011009">
    <property type="entry name" value="Kinase-like_dom_sf"/>
</dbReference>
<evidence type="ECO:0000313" key="15">
    <source>
        <dbReference type="Proteomes" id="UP000694844"/>
    </source>
</evidence>
<dbReference type="PROSITE" id="PS50011">
    <property type="entry name" value="PROTEIN_KINASE_DOM"/>
    <property type="match status" value="1"/>
</dbReference>
<sequence length="459" mass="51504">MNQPPFTIRIRTEQEQDMDWMVQPNAITFHQALEVIAQVLPQTSITAFEYEDEDNERITVRSDEEMAAMFQAYFETLSEDDVQCGLLPPLIIYPRVGKTPQNRNKFGLKIDTHPSSRPSKPVQTVRHIPRQNQKPKSDSVPGNPAPAQVPPNDPNVAGAPTILVPPTHPPATEFHLQNEPDLKILQMLGGGSGGQVYKALHQPTGTIMAVKIVKLEVDQKTQEQILSELDILNKCQSPVIIGFYKAFFNENRIYICTEFMDGGALDKYAPIPEPVLGRMAVNIIQGLCYMWSLKILHRDIKPSNILVNTQGQVKLCDFGVSTQLERSIAKTFIGSNAYMAPERIKGEDYGTPAEIWSLGISLFELATGKFPYKHNPEKPMGLLSSIINEETPQLSDDHFSPDFVNLVAHCMQQMPEDRLTLEDLSIHPFIQRHNDGNIAVIASWVHNRMEELSSNKMAS</sequence>
<dbReference type="InterPro" id="IPR008271">
    <property type="entry name" value="Ser/Thr_kinase_AS"/>
</dbReference>
<dbReference type="GO" id="GO:0004674">
    <property type="term" value="F:protein serine/threonine kinase activity"/>
    <property type="evidence" value="ECO:0007669"/>
    <property type="project" value="UniProtKB-KW"/>
</dbReference>
<gene>
    <name evidence="16" type="primary">LOC111131704</name>
</gene>
<reference evidence="16" key="1">
    <citation type="submission" date="2025-08" db="UniProtKB">
        <authorList>
            <consortium name="RefSeq"/>
        </authorList>
    </citation>
    <scope>IDENTIFICATION</scope>
    <source>
        <tissue evidence="16">Whole sample</tissue>
    </source>
</reference>
<evidence type="ECO:0000256" key="6">
    <source>
        <dbReference type="ARBA" id="ARBA00038035"/>
    </source>
</evidence>
<protein>
    <recommendedName>
        <fullName evidence="7">mitogen-activated protein kinase kinase</fullName>
        <ecNumber evidence="7">2.7.12.2</ecNumber>
    </recommendedName>
</protein>
<keyword evidence="2" id="KW-0808">Transferase</keyword>
<feature type="domain" description="Protein kinase" evidence="14">
    <location>
        <begin position="182"/>
        <end position="430"/>
    </location>
</feature>
<dbReference type="Gene3D" id="1.10.510.10">
    <property type="entry name" value="Transferase(Phosphotransferase) domain 1"/>
    <property type="match status" value="1"/>
</dbReference>
<dbReference type="Pfam" id="PF00069">
    <property type="entry name" value="Pkinase"/>
    <property type="match status" value="1"/>
</dbReference>
<dbReference type="EC" id="2.7.12.2" evidence="7"/>
<evidence type="ECO:0000256" key="7">
    <source>
        <dbReference type="ARBA" id="ARBA00038999"/>
    </source>
</evidence>
<feature type="region of interest" description="Disordered" evidence="13">
    <location>
        <begin position="103"/>
        <end position="157"/>
    </location>
</feature>
<evidence type="ECO:0000256" key="5">
    <source>
        <dbReference type="ARBA" id="ARBA00022840"/>
    </source>
</evidence>
<dbReference type="KEGG" id="cvn:111131704"/>
<evidence type="ECO:0000256" key="12">
    <source>
        <dbReference type="RuleBase" id="RU000304"/>
    </source>
</evidence>
<dbReference type="InterPro" id="IPR000270">
    <property type="entry name" value="PB1_dom"/>
</dbReference>
<accession>A0A8B8E5T0</accession>
<evidence type="ECO:0000256" key="2">
    <source>
        <dbReference type="ARBA" id="ARBA00022679"/>
    </source>
</evidence>
<evidence type="ECO:0000256" key="3">
    <source>
        <dbReference type="ARBA" id="ARBA00022741"/>
    </source>
</evidence>
<dbReference type="OrthoDB" id="10252354at2759"/>
<dbReference type="Proteomes" id="UP000694844">
    <property type="component" value="Chromosome 4"/>
</dbReference>
<comment type="similarity">
    <text evidence="6">Belongs to the protein kinase superfamily. STE Ser/Thr protein kinase family. MAP kinase kinase subfamily.</text>
</comment>
<evidence type="ECO:0000256" key="4">
    <source>
        <dbReference type="ARBA" id="ARBA00022777"/>
    </source>
</evidence>
<dbReference type="PROSITE" id="PS00108">
    <property type="entry name" value="PROTEIN_KINASE_ST"/>
    <property type="match status" value="1"/>
</dbReference>
<comment type="catalytic activity">
    <reaction evidence="10">
        <text>L-tyrosyl-[protein] + ATP = O-phospho-L-tyrosyl-[protein] + ADP + H(+)</text>
        <dbReference type="Rhea" id="RHEA:10596"/>
        <dbReference type="Rhea" id="RHEA-COMP:10136"/>
        <dbReference type="Rhea" id="RHEA-COMP:20101"/>
        <dbReference type="ChEBI" id="CHEBI:15378"/>
        <dbReference type="ChEBI" id="CHEBI:30616"/>
        <dbReference type="ChEBI" id="CHEBI:46858"/>
        <dbReference type="ChEBI" id="CHEBI:61978"/>
        <dbReference type="ChEBI" id="CHEBI:456216"/>
        <dbReference type="EC" id="2.7.12.2"/>
    </reaction>
</comment>
<evidence type="ECO:0000256" key="1">
    <source>
        <dbReference type="ARBA" id="ARBA00022527"/>
    </source>
</evidence>
<dbReference type="RefSeq" id="XP_022335059.1">
    <property type="nucleotide sequence ID" value="XM_022479351.1"/>
</dbReference>
<keyword evidence="3 11" id="KW-0547">Nucleotide-binding</keyword>
<dbReference type="PANTHER" id="PTHR48013:SF9">
    <property type="entry name" value="DUAL SPECIFICITY MITOGEN-ACTIVATED PROTEIN KINASE KINASE 5"/>
    <property type="match status" value="1"/>
</dbReference>
<evidence type="ECO:0000256" key="13">
    <source>
        <dbReference type="SAM" id="MobiDB-lite"/>
    </source>
</evidence>
<organism evidence="15 16">
    <name type="scientific">Crassostrea virginica</name>
    <name type="common">Eastern oyster</name>
    <dbReference type="NCBI Taxonomy" id="6565"/>
    <lineage>
        <taxon>Eukaryota</taxon>
        <taxon>Metazoa</taxon>
        <taxon>Spiralia</taxon>
        <taxon>Lophotrochozoa</taxon>
        <taxon>Mollusca</taxon>
        <taxon>Bivalvia</taxon>
        <taxon>Autobranchia</taxon>
        <taxon>Pteriomorphia</taxon>
        <taxon>Ostreida</taxon>
        <taxon>Ostreoidea</taxon>
        <taxon>Ostreidae</taxon>
        <taxon>Crassostrea</taxon>
    </lineage>
</organism>
<dbReference type="GeneID" id="111131704"/>
<dbReference type="SUPFAM" id="SSF54277">
    <property type="entry name" value="CAD &amp; PB1 domains"/>
    <property type="match status" value="1"/>
</dbReference>
<dbReference type="PANTHER" id="PTHR48013">
    <property type="entry name" value="DUAL SPECIFICITY MITOGEN-ACTIVATED PROTEIN KINASE KINASE 5-RELATED"/>
    <property type="match status" value="1"/>
</dbReference>
<dbReference type="AlphaFoldDB" id="A0A8B8E5T0"/>
<dbReference type="FunFam" id="3.30.200.20:FF:000040">
    <property type="entry name" value="Dual specificity mitogen-activated protein kinase kinase"/>
    <property type="match status" value="1"/>
</dbReference>
<keyword evidence="15" id="KW-1185">Reference proteome</keyword>
<comment type="catalytic activity">
    <reaction evidence="9">
        <text>L-threonyl-[protein] + ATP = O-phospho-L-threonyl-[protein] + ADP + H(+)</text>
        <dbReference type="Rhea" id="RHEA:46608"/>
        <dbReference type="Rhea" id="RHEA-COMP:11060"/>
        <dbReference type="Rhea" id="RHEA-COMP:11605"/>
        <dbReference type="ChEBI" id="CHEBI:15378"/>
        <dbReference type="ChEBI" id="CHEBI:30013"/>
        <dbReference type="ChEBI" id="CHEBI:30616"/>
        <dbReference type="ChEBI" id="CHEBI:61977"/>
        <dbReference type="ChEBI" id="CHEBI:456216"/>
        <dbReference type="EC" id="2.7.12.2"/>
    </reaction>
</comment>
<dbReference type="Pfam" id="PF00564">
    <property type="entry name" value="PB1"/>
    <property type="match status" value="1"/>
</dbReference>
<keyword evidence="5 11" id="KW-0067">ATP-binding</keyword>